<dbReference type="SUPFAM" id="SSF51735">
    <property type="entry name" value="NAD(P)-binding Rossmann-fold domains"/>
    <property type="match status" value="1"/>
</dbReference>
<dbReference type="Pfam" id="PF00106">
    <property type="entry name" value="adh_short"/>
    <property type="match status" value="1"/>
</dbReference>
<evidence type="ECO:0000313" key="3">
    <source>
        <dbReference type="Proteomes" id="UP001152087"/>
    </source>
</evidence>
<dbReference type="InterPro" id="IPR002347">
    <property type="entry name" value="SDR_fam"/>
</dbReference>
<dbReference type="Gene3D" id="3.40.50.720">
    <property type="entry name" value="NAD(P)-binding Rossmann-like Domain"/>
    <property type="match status" value="1"/>
</dbReference>
<name>A0A9W8UUX4_9HYPO</name>
<evidence type="ECO:0000313" key="2">
    <source>
        <dbReference type="EMBL" id="KAJ4177578.1"/>
    </source>
</evidence>
<dbReference type="InterPro" id="IPR036291">
    <property type="entry name" value="NAD(P)-bd_dom_sf"/>
</dbReference>
<dbReference type="EMBL" id="JAOQAV010000099">
    <property type="protein sequence ID" value="KAJ4177578.1"/>
    <property type="molecule type" value="Genomic_DNA"/>
</dbReference>
<proteinExistence type="inferred from homology"/>
<keyword evidence="3" id="KW-1185">Reference proteome</keyword>
<dbReference type="PRINTS" id="PR00081">
    <property type="entry name" value="GDHRDH"/>
</dbReference>
<gene>
    <name evidence="2" type="ORF">NW755_013770</name>
</gene>
<reference evidence="2" key="1">
    <citation type="submission" date="2022-09" db="EMBL/GenBank/DDBJ databases">
        <title>Fusarium specimens isolated from Avocado Roots.</title>
        <authorList>
            <person name="Stajich J."/>
            <person name="Roper C."/>
            <person name="Heimlech-Rivalta G."/>
        </authorList>
    </citation>
    <scope>NUCLEOTIDE SEQUENCE</scope>
    <source>
        <strain evidence="2">A02</strain>
    </source>
</reference>
<dbReference type="GO" id="GO:0008202">
    <property type="term" value="P:steroid metabolic process"/>
    <property type="evidence" value="ECO:0007669"/>
    <property type="project" value="TreeGrafter"/>
</dbReference>
<accession>A0A9W8UUX4</accession>
<dbReference type="PANTHER" id="PTHR43313:SF1">
    <property type="entry name" value="3BETA-HYDROXYSTEROID DEHYDROGENASE DHS-16"/>
    <property type="match status" value="1"/>
</dbReference>
<comment type="similarity">
    <text evidence="1">Belongs to the short-chain dehydrogenases/reductases (SDR) family.</text>
</comment>
<dbReference type="AlphaFoldDB" id="A0A9W8UUX4"/>
<dbReference type="GO" id="GO:0016491">
    <property type="term" value="F:oxidoreductase activity"/>
    <property type="evidence" value="ECO:0007669"/>
    <property type="project" value="TreeGrafter"/>
</dbReference>
<organism evidence="2 3">
    <name type="scientific">Fusarium falciforme</name>
    <dbReference type="NCBI Taxonomy" id="195108"/>
    <lineage>
        <taxon>Eukaryota</taxon>
        <taxon>Fungi</taxon>
        <taxon>Dikarya</taxon>
        <taxon>Ascomycota</taxon>
        <taxon>Pezizomycotina</taxon>
        <taxon>Sordariomycetes</taxon>
        <taxon>Hypocreomycetidae</taxon>
        <taxon>Hypocreales</taxon>
        <taxon>Nectriaceae</taxon>
        <taxon>Fusarium</taxon>
        <taxon>Fusarium solani species complex</taxon>
    </lineage>
</organism>
<evidence type="ECO:0000256" key="1">
    <source>
        <dbReference type="RuleBase" id="RU000363"/>
    </source>
</evidence>
<protein>
    <submittedName>
        <fullName evidence="2">Uncharacterized protein</fullName>
    </submittedName>
</protein>
<comment type="caution">
    <text evidence="2">The sequence shown here is derived from an EMBL/GenBank/DDBJ whole genome shotgun (WGS) entry which is preliminary data.</text>
</comment>
<dbReference type="Proteomes" id="UP001152087">
    <property type="component" value="Unassembled WGS sequence"/>
</dbReference>
<dbReference type="PANTHER" id="PTHR43313">
    <property type="entry name" value="SHORT-CHAIN DEHYDROGENASE/REDUCTASE FAMILY 9C"/>
    <property type="match status" value="1"/>
</dbReference>
<dbReference type="PRINTS" id="PR00080">
    <property type="entry name" value="SDRFAMILY"/>
</dbReference>
<sequence length="196" mass="21649">MTYGAVHAAVMDVLSQESIERCALHVKSVLEGDTSKPLIGVVNNAGFCIISPMEMTSDEDVRRVFELDFWAYIAVIRAFLPLIKQNKGRFINVGSYAGFVNPPMWVAYSAVKAAIEGLTRAWRFELMPFGVGMTTIRPGWTRTGGVGPKIRNAWDKYFDGVEQGAIGVDTLGNAINSTKPVDAAEARIYRPMVDKW</sequence>